<protein>
    <recommendedName>
        <fullName evidence="4">No apical meristem-associated C-terminal domain-containing protein</fullName>
    </recommendedName>
</protein>
<keyword evidence="3" id="KW-1185">Reference proteome</keyword>
<dbReference type="AlphaFoldDB" id="A0A8T0WXB0"/>
<dbReference type="Proteomes" id="UP000823388">
    <property type="component" value="Chromosome 1N"/>
</dbReference>
<evidence type="ECO:0000256" key="1">
    <source>
        <dbReference type="SAM" id="MobiDB-lite"/>
    </source>
</evidence>
<evidence type="ECO:0008006" key="4">
    <source>
        <dbReference type="Google" id="ProtNLM"/>
    </source>
</evidence>
<name>A0A8T0WXB0_PANVG</name>
<reference evidence="2" key="1">
    <citation type="submission" date="2020-05" db="EMBL/GenBank/DDBJ databases">
        <title>WGS assembly of Panicum virgatum.</title>
        <authorList>
            <person name="Lovell J.T."/>
            <person name="Jenkins J."/>
            <person name="Shu S."/>
            <person name="Juenger T.E."/>
            <person name="Schmutz J."/>
        </authorList>
    </citation>
    <scope>NUCLEOTIDE SEQUENCE</scope>
    <source>
        <strain evidence="2">AP13</strain>
    </source>
</reference>
<dbReference type="EMBL" id="CM029038">
    <property type="protein sequence ID" value="KAG2650977.1"/>
    <property type="molecule type" value="Genomic_DNA"/>
</dbReference>
<comment type="caution">
    <text evidence="2">The sequence shown here is derived from an EMBL/GenBank/DDBJ whole genome shotgun (WGS) entry which is preliminary data.</text>
</comment>
<organism evidence="2 3">
    <name type="scientific">Panicum virgatum</name>
    <name type="common">Blackwell switchgrass</name>
    <dbReference type="NCBI Taxonomy" id="38727"/>
    <lineage>
        <taxon>Eukaryota</taxon>
        <taxon>Viridiplantae</taxon>
        <taxon>Streptophyta</taxon>
        <taxon>Embryophyta</taxon>
        <taxon>Tracheophyta</taxon>
        <taxon>Spermatophyta</taxon>
        <taxon>Magnoliopsida</taxon>
        <taxon>Liliopsida</taxon>
        <taxon>Poales</taxon>
        <taxon>Poaceae</taxon>
        <taxon>PACMAD clade</taxon>
        <taxon>Panicoideae</taxon>
        <taxon>Panicodae</taxon>
        <taxon>Paniceae</taxon>
        <taxon>Panicinae</taxon>
        <taxon>Panicum</taxon>
        <taxon>Panicum sect. Hiantes</taxon>
    </lineage>
</organism>
<dbReference type="PANTHER" id="PTHR45125">
    <property type="entry name" value="F21J9.4-RELATED"/>
    <property type="match status" value="1"/>
</dbReference>
<accession>A0A8T0WXB0</accession>
<dbReference type="PANTHER" id="PTHR45125:SF28">
    <property type="entry name" value="OS02G0603500 PROTEIN"/>
    <property type="match status" value="1"/>
</dbReference>
<evidence type="ECO:0000313" key="2">
    <source>
        <dbReference type="EMBL" id="KAG2650977.1"/>
    </source>
</evidence>
<gene>
    <name evidence="2" type="ORF">PVAP13_1NG215438</name>
</gene>
<feature type="region of interest" description="Disordered" evidence="1">
    <location>
        <begin position="143"/>
        <end position="170"/>
    </location>
</feature>
<sequence>MMTLDDDAAVELLMASDPTPSSGGKGVSRRGSGYIQCEDIQLCTSWMNISNDPIADFDSNRSANSLEYRMGIILKDCMLFQACYEQIERRNPSGVPYQEHMIEAQARYARASSGKSFQLVHCWLKVRHCEKFAALLLNKMPSRKQDAEPEGEEQQEASQGPPSKKVRPPDMALEQRRLQMEERRLQWEQEQKIMFCDMTTMDAHQRAYVLAKRAQIAKETSAAVVDSAGASV</sequence>
<proteinExistence type="predicted"/>
<evidence type="ECO:0000313" key="3">
    <source>
        <dbReference type="Proteomes" id="UP000823388"/>
    </source>
</evidence>